<proteinExistence type="predicted"/>
<dbReference type="STRING" id="573570.F7310_04675"/>
<evidence type="ECO:0000256" key="1">
    <source>
        <dbReference type="SAM" id="SignalP"/>
    </source>
</evidence>
<evidence type="ECO:0000313" key="4">
    <source>
        <dbReference type="Proteomes" id="UP000184222"/>
    </source>
</evidence>
<dbReference type="EMBL" id="CP016796">
    <property type="protein sequence ID" value="API86695.1"/>
    <property type="molecule type" value="Genomic_DNA"/>
</dbReference>
<dbReference type="Pfam" id="PF02169">
    <property type="entry name" value="LPP20"/>
    <property type="match status" value="1"/>
</dbReference>
<evidence type="ECO:0000313" key="3">
    <source>
        <dbReference type="EMBL" id="API86695.1"/>
    </source>
</evidence>
<keyword evidence="4" id="KW-1185">Reference proteome</keyword>
<feature type="chain" id="PRO_5013335482" description="Lipoprotein LPP20-like domain-containing protein" evidence="1">
    <location>
        <begin position="23"/>
        <end position="342"/>
    </location>
</feature>
<dbReference type="Gene3D" id="3.10.28.20">
    <property type="entry name" value="Acetamidase/Formamidase-like domains"/>
    <property type="match status" value="1"/>
</dbReference>
<accession>A0A1L4BS86</accession>
<sequence>MRFLFISLACLALLGCSTSKEYYNPLNFSHNETKIDTSKKPNNINKPKPVTPTWFTNGQNNSANLLYGFGTGETLNQATSNALADMTQRLQVIVSSTTSFENIINDNNISQRLIQQVTTQTAELNIPNYNIINQAKSYNTYYIEIQINKKQTINNLQNIIKSNFEQATKSLDNTQNKSSLYRFDIAQKVNNNIKTIKSSLRTLLILSPDISIDQQMIELNNIDNKLINLKRSIQIYVDKQNSGFFYDSLEKFLRVNDYTIINNKDLANIYIILELKNYNTTYKDQNYCLSNKIELQVSDKTSGQISPKQYKVKACSRQGRSAAIDKAVEIFYSQLDNAKRVY</sequence>
<gene>
    <name evidence="3" type="ORF">F7310_04675</name>
</gene>
<feature type="signal peptide" evidence="1">
    <location>
        <begin position="1"/>
        <end position="22"/>
    </location>
</feature>
<reference evidence="3 4" key="1">
    <citation type="journal article" date="2016" name="Appl. Environ. Microbiol.">
        <title>Whole genome relationships among Francisella bacteria of diverse origin define new species and provide specific regions for detection.</title>
        <authorList>
            <person name="Challacombe J.F."/>
            <person name="Petersen J.M."/>
            <person name="Gallegos-Graves V."/>
            <person name="Hodge D."/>
            <person name="Pillai S."/>
            <person name="Kuske C.R."/>
        </authorList>
    </citation>
    <scope>NUCLEOTIDE SEQUENCE [LARGE SCALE GENOMIC DNA]</scope>
    <source>
        <strain evidence="4">TX07-7310</strain>
    </source>
</reference>
<dbReference type="PROSITE" id="PS51257">
    <property type="entry name" value="PROKAR_LIPOPROTEIN"/>
    <property type="match status" value="1"/>
</dbReference>
<protein>
    <recommendedName>
        <fullName evidence="2">Lipoprotein LPP20-like domain-containing protein</fullName>
    </recommendedName>
</protein>
<dbReference type="OrthoDB" id="5603731at2"/>
<dbReference type="InterPro" id="IPR024952">
    <property type="entry name" value="LPP20-like_dom"/>
</dbReference>
<organism evidence="3 4">
    <name type="scientific">Francisella uliginis</name>
    <dbReference type="NCBI Taxonomy" id="573570"/>
    <lineage>
        <taxon>Bacteria</taxon>
        <taxon>Pseudomonadati</taxon>
        <taxon>Pseudomonadota</taxon>
        <taxon>Gammaproteobacteria</taxon>
        <taxon>Thiotrichales</taxon>
        <taxon>Francisellaceae</taxon>
        <taxon>Francisella</taxon>
    </lineage>
</organism>
<dbReference type="Proteomes" id="UP000184222">
    <property type="component" value="Chromosome"/>
</dbReference>
<dbReference type="RefSeq" id="WP_072712159.1">
    <property type="nucleotide sequence ID" value="NZ_CP016796.1"/>
</dbReference>
<dbReference type="AlphaFoldDB" id="A0A1L4BS86"/>
<name>A0A1L4BS86_9GAMM</name>
<dbReference type="KEGG" id="frx:F7310_04675"/>
<evidence type="ECO:0000259" key="2">
    <source>
        <dbReference type="Pfam" id="PF02169"/>
    </source>
</evidence>
<keyword evidence="1" id="KW-0732">Signal</keyword>
<feature type="domain" description="Lipoprotein LPP20-like" evidence="2">
    <location>
        <begin position="52"/>
        <end position="147"/>
    </location>
</feature>